<keyword evidence="1" id="KW-0472">Membrane</keyword>
<feature type="transmembrane region" description="Helical" evidence="1">
    <location>
        <begin position="41"/>
        <end position="61"/>
    </location>
</feature>
<comment type="caution">
    <text evidence="2">The sequence shown here is derived from an EMBL/GenBank/DDBJ whole genome shotgun (WGS) entry which is preliminary data.</text>
</comment>
<evidence type="ECO:0000256" key="1">
    <source>
        <dbReference type="SAM" id="Phobius"/>
    </source>
</evidence>
<accession>X0TT75</accession>
<reference evidence="2" key="1">
    <citation type="journal article" date="2014" name="Front. Microbiol.">
        <title>High frequency of phylogenetically diverse reductive dehalogenase-homologous genes in deep subseafloor sedimentary metagenomes.</title>
        <authorList>
            <person name="Kawai M."/>
            <person name="Futagami T."/>
            <person name="Toyoda A."/>
            <person name="Takaki Y."/>
            <person name="Nishi S."/>
            <person name="Hori S."/>
            <person name="Arai W."/>
            <person name="Tsubouchi T."/>
            <person name="Morono Y."/>
            <person name="Uchiyama I."/>
            <person name="Ito T."/>
            <person name="Fujiyama A."/>
            <person name="Inagaki F."/>
            <person name="Takami H."/>
        </authorList>
    </citation>
    <scope>NUCLEOTIDE SEQUENCE</scope>
    <source>
        <strain evidence="2">Expedition CK06-06</strain>
    </source>
</reference>
<keyword evidence="1" id="KW-1133">Transmembrane helix</keyword>
<feature type="transmembrane region" description="Helical" evidence="1">
    <location>
        <begin position="73"/>
        <end position="92"/>
    </location>
</feature>
<gene>
    <name evidence="2" type="ORF">S01H1_20866</name>
</gene>
<protein>
    <submittedName>
        <fullName evidence="2">Uncharacterized protein</fullName>
    </submittedName>
</protein>
<evidence type="ECO:0000313" key="2">
    <source>
        <dbReference type="EMBL" id="GAF90391.1"/>
    </source>
</evidence>
<keyword evidence="1" id="KW-0812">Transmembrane</keyword>
<feature type="transmembrane region" description="Helical" evidence="1">
    <location>
        <begin position="12"/>
        <end position="29"/>
    </location>
</feature>
<dbReference type="EMBL" id="BARS01011480">
    <property type="protein sequence ID" value="GAF90391.1"/>
    <property type="molecule type" value="Genomic_DNA"/>
</dbReference>
<organism evidence="2">
    <name type="scientific">marine sediment metagenome</name>
    <dbReference type="NCBI Taxonomy" id="412755"/>
    <lineage>
        <taxon>unclassified sequences</taxon>
        <taxon>metagenomes</taxon>
        <taxon>ecological metagenomes</taxon>
    </lineage>
</organism>
<sequence length="103" mass="11381">MLAELASAGELFEAGMLVCFGISWPIDILKSLRVRRTEGKSLAFMVIVLIGYALGLTSKFFKAGWSPGRLEVVTTLYALNFIFVAIDMALYVRFSRAEQVEPG</sequence>
<dbReference type="AlphaFoldDB" id="X0TT75"/>
<proteinExistence type="predicted"/>
<name>X0TT75_9ZZZZ</name>